<proteinExistence type="inferred from homology"/>
<accession>A0ABV3WZM9</accession>
<evidence type="ECO:0000259" key="6">
    <source>
        <dbReference type="PROSITE" id="PS00745"/>
    </source>
</evidence>
<comment type="function">
    <text evidence="4">Peptide chain release factor 2 directs the termination of translation in response to the peptide chain termination codons UGA and UAA.</text>
</comment>
<name>A0ABV3WZM9_9HYPH</name>
<keyword evidence="4" id="KW-0963">Cytoplasm</keyword>
<dbReference type="InterPro" id="IPR005139">
    <property type="entry name" value="PCRF"/>
</dbReference>
<dbReference type="PANTHER" id="PTHR43116">
    <property type="entry name" value="PEPTIDE CHAIN RELEASE FACTOR 2"/>
    <property type="match status" value="1"/>
</dbReference>
<keyword evidence="8" id="KW-1185">Reference proteome</keyword>
<protein>
    <recommendedName>
        <fullName evidence="4 5">Peptide chain release factor 2</fullName>
        <shortName evidence="4">RF-2</shortName>
    </recommendedName>
</protein>
<dbReference type="InterPro" id="IPR045853">
    <property type="entry name" value="Pep_chain_release_fac_I_sf"/>
</dbReference>
<dbReference type="Gene3D" id="3.30.70.1660">
    <property type="match status" value="1"/>
</dbReference>
<dbReference type="InterPro" id="IPR000352">
    <property type="entry name" value="Pep_chain_release_fac_I"/>
</dbReference>
<comment type="similarity">
    <text evidence="1 4">Belongs to the prokaryotic/mitochondrial release factor family.</text>
</comment>
<dbReference type="Proteomes" id="UP001559025">
    <property type="component" value="Unassembled WGS sequence"/>
</dbReference>
<dbReference type="NCBIfam" id="TIGR00020">
    <property type="entry name" value="prfB"/>
    <property type="match status" value="1"/>
</dbReference>
<dbReference type="RefSeq" id="WP_368804884.1">
    <property type="nucleotide sequence ID" value="NZ_CBDDTD010000002.1"/>
</dbReference>
<feature type="domain" description="Prokaryotic-type class I peptide chain release factors" evidence="6">
    <location>
        <begin position="243"/>
        <end position="259"/>
    </location>
</feature>
<reference evidence="7 8" key="1">
    <citation type="submission" date="2024-01" db="EMBL/GenBank/DDBJ databases">
        <title>New evidence supports the origin of RcGTA from prophage.</title>
        <authorList>
            <person name="Xu Y."/>
            <person name="Liu B."/>
            <person name="Chen F."/>
        </authorList>
    </citation>
    <scope>NUCLEOTIDE SEQUENCE [LARGE SCALE GENOMIC DNA]</scope>
    <source>
        <strain evidence="7 8">CBW1107-2</strain>
    </source>
</reference>
<dbReference type="SMART" id="SM00937">
    <property type="entry name" value="PCRF"/>
    <property type="match status" value="1"/>
</dbReference>
<dbReference type="Gene3D" id="3.30.160.20">
    <property type="match status" value="1"/>
</dbReference>
<dbReference type="InterPro" id="IPR004374">
    <property type="entry name" value="PrfB"/>
</dbReference>
<organism evidence="7 8">
    <name type="scientific">Neoaquamicrobium sediminum</name>
    <dbReference type="NCBI Taxonomy" id="1849104"/>
    <lineage>
        <taxon>Bacteria</taxon>
        <taxon>Pseudomonadati</taxon>
        <taxon>Pseudomonadota</taxon>
        <taxon>Alphaproteobacteria</taxon>
        <taxon>Hyphomicrobiales</taxon>
        <taxon>Phyllobacteriaceae</taxon>
        <taxon>Neoaquamicrobium</taxon>
    </lineage>
</organism>
<sequence length="376" mass="42246">MRAETEYLVDEIKQAITLLRRHFDWDQAVKRLDYLNMRAEDADLWNDPQEAQKLMRERQMLDDGIKGITGLTQSLNDNVELIALGEEEGDQSVISEAEAAIRALRGEVQARQIETLLSGEADSNDTYLEVHAGAGGTESQDWANMLLRMYTRWAERRGFKVEVLEVHDGEEAGIKSATVLIKGHNAYGWLKTESGVHRLVRISPYDSNARRHTSFASCWVYPVIDDTIQIDVSESDVRIDTYRASGAGGQHVNTTDSAVRITHLATGIVVACQAERSQHKNRAKAWEMLRSRLYEDELKKREAVANATEASKTDIGWGHQIRSYVLQPYQLVKDLRTGVESTSPQDVLDGELDEFMEAALSQRIEGASGEPVEDID</sequence>
<evidence type="ECO:0000313" key="8">
    <source>
        <dbReference type="Proteomes" id="UP001559025"/>
    </source>
</evidence>
<evidence type="ECO:0000256" key="5">
    <source>
        <dbReference type="NCBIfam" id="TIGR00020"/>
    </source>
</evidence>
<dbReference type="HAMAP" id="MF_00094">
    <property type="entry name" value="Rel_fac_2"/>
    <property type="match status" value="1"/>
</dbReference>
<dbReference type="Pfam" id="PF03462">
    <property type="entry name" value="PCRF"/>
    <property type="match status" value="1"/>
</dbReference>
<feature type="modified residue" description="N5-methylglutamine" evidence="4">
    <location>
        <position position="250"/>
    </location>
</feature>
<evidence type="ECO:0000256" key="1">
    <source>
        <dbReference type="ARBA" id="ARBA00010835"/>
    </source>
</evidence>
<comment type="caution">
    <text evidence="7">The sequence shown here is derived from an EMBL/GenBank/DDBJ whole genome shotgun (WGS) entry which is preliminary data.</text>
</comment>
<evidence type="ECO:0000313" key="7">
    <source>
        <dbReference type="EMBL" id="MEX4010148.1"/>
    </source>
</evidence>
<dbReference type="EMBL" id="JAZHFV010000010">
    <property type="protein sequence ID" value="MEX4010148.1"/>
    <property type="molecule type" value="Genomic_DNA"/>
</dbReference>
<comment type="PTM">
    <text evidence="4">Methylated by PrmC. Methylation increases the termination efficiency of RF2.</text>
</comment>
<dbReference type="PANTHER" id="PTHR43116:SF3">
    <property type="entry name" value="CLASS I PEPTIDE CHAIN RELEASE FACTOR"/>
    <property type="match status" value="1"/>
</dbReference>
<dbReference type="SUPFAM" id="SSF75620">
    <property type="entry name" value="Release factor"/>
    <property type="match status" value="1"/>
</dbReference>
<dbReference type="Gene3D" id="1.20.58.410">
    <property type="entry name" value="Release factor"/>
    <property type="match status" value="1"/>
</dbReference>
<evidence type="ECO:0000256" key="3">
    <source>
        <dbReference type="ARBA" id="ARBA00022917"/>
    </source>
</evidence>
<evidence type="ECO:0000256" key="4">
    <source>
        <dbReference type="HAMAP-Rule" id="MF_00094"/>
    </source>
</evidence>
<comment type="subcellular location">
    <subcellularLocation>
        <location evidence="4">Cytoplasm</location>
    </subcellularLocation>
</comment>
<dbReference type="PROSITE" id="PS00745">
    <property type="entry name" value="RF_PROK_I"/>
    <property type="match status" value="1"/>
</dbReference>
<evidence type="ECO:0000256" key="2">
    <source>
        <dbReference type="ARBA" id="ARBA00022481"/>
    </source>
</evidence>
<dbReference type="Pfam" id="PF00472">
    <property type="entry name" value="RF-1"/>
    <property type="match status" value="1"/>
</dbReference>
<gene>
    <name evidence="4 7" type="primary">prfB</name>
    <name evidence="7" type="ORF">V1479_22775</name>
</gene>
<keyword evidence="3 4" id="KW-0648">Protein biosynthesis</keyword>
<keyword evidence="2 4" id="KW-0488">Methylation</keyword>